<dbReference type="EMBL" id="DUJS01000002">
    <property type="protein sequence ID" value="HII69805.1"/>
    <property type="molecule type" value="Genomic_DNA"/>
</dbReference>
<dbReference type="CDD" id="cd07361">
    <property type="entry name" value="MEMO_like"/>
    <property type="match status" value="1"/>
</dbReference>
<dbReference type="PANTHER" id="PTHR11060">
    <property type="entry name" value="PROTEIN MEMO1"/>
    <property type="match status" value="1"/>
</dbReference>
<dbReference type="OMA" id="EQEAQYG"/>
<evidence type="ECO:0000313" key="3">
    <source>
        <dbReference type="EMBL" id="HII69805.1"/>
    </source>
</evidence>
<evidence type="ECO:0000313" key="4">
    <source>
        <dbReference type="Proteomes" id="UP000619545"/>
    </source>
</evidence>
<proteinExistence type="inferred from homology"/>
<reference evidence="3" key="1">
    <citation type="journal article" date="2020" name="bioRxiv">
        <title>A rank-normalized archaeal taxonomy based on genome phylogeny resolves widespread incomplete and uneven classifications.</title>
        <authorList>
            <person name="Rinke C."/>
            <person name="Chuvochina M."/>
            <person name="Mussig A.J."/>
            <person name="Chaumeil P.-A."/>
            <person name="Waite D.W."/>
            <person name="Whitman W.B."/>
            <person name="Parks D.H."/>
            <person name="Hugenholtz P."/>
        </authorList>
    </citation>
    <scope>NUCLEOTIDE SEQUENCE</scope>
    <source>
        <strain evidence="3">UBA8853</strain>
    </source>
</reference>
<dbReference type="PANTHER" id="PTHR11060:SF0">
    <property type="entry name" value="PROTEIN MEMO1"/>
    <property type="match status" value="1"/>
</dbReference>
<evidence type="ECO:0000256" key="2">
    <source>
        <dbReference type="HAMAP-Rule" id="MF_00055"/>
    </source>
</evidence>
<comment type="similarity">
    <text evidence="1 2">Belongs to the MEMO1 family.</text>
</comment>
<comment type="caution">
    <text evidence="3">The sequence shown here is derived from an EMBL/GenBank/DDBJ whole genome shotgun (WGS) entry which is preliminary data.</text>
</comment>
<dbReference type="HAMAP" id="MF_00055">
    <property type="entry name" value="MEMO1"/>
    <property type="match status" value="1"/>
</dbReference>
<dbReference type="Proteomes" id="UP000619545">
    <property type="component" value="Unassembled WGS sequence"/>
</dbReference>
<dbReference type="SUPFAM" id="SSF53213">
    <property type="entry name" value="LigB-like"/>
    <property type="match status" value="1"/>
</dbReference>
<name>A0A832T806_9EURY</name>
<accession>A0A832T806</accession>
<dbReference type="NCBIfam" id="NF001987">
    <property type="entry name" value="PRK00782.1"/>
    <property type="match status" value="1"/>
</dbReference>
<dbReference type="Gene3D" id="3.40.830.10">
    <property type="entry name" value="LigB-like"/>
    <property type="match status" value="1"/>
</dbReference>
<dbReference type="GeneID" id="1477064"/>
<dbReference type="RefSeq" id="WP_011019331.1">
    <property type="nucleotide sequence ID" value="NZ_DUJS01000002.1"/>
</dbReference>
<dbReference type="Pfam" id="PF01875">
    <property type="entry name" value="Memo"/>
    <property type="match status" value="1"/>
</dbReference>
<dbReference type="InterPro" id="IPR002737">
    <property type="entry name" value="MEMO1_fam"/>
</dbReference>
<gene>
    <name evidence="3" type="primary">amrB</name>
    <name evidence="3" type="ORF">HA336_01055</name>
</gene>
<sequence length="283" mass="30563">MERSPAVAGQFYPADPEELRKMIEWCFRHELGPGDLPETNDGPCTLPGVVAPHAGYQFSGPVAAHTYKVLAESGTPETVVILGPNHTGLGSAVATMTDGAWRTPLGSVEIDSEFATALVRKCGVMDDDLTAHANEHSIEVQLPFLQYVYGESFRFVPVCMAMHDLQTAREVGEAIVDVAEELDRNTVVIASTDFTHYEPHDQAQKKDRKVIERITALDEAGMIEIVERYNVSMCGVGPTAATIVAVKAMGASEGELLKYATSGDVSGDYSQVVGYAAIVFRRG</sequence>
<protein>
    <recommendedName>
        <fullName evidence="2">MEMO1 family protein HA336_01055</fullName>
    </recommendedName>
</protein>
<dbReference type="SMR" id="A0A832T806"/>
<dbReference type="NCBIfam" id="TIGR04336">
    <property type="entry name" value="AmmeMemoSam_B"/>
    <property type="match status" value="1"/>
</dbReference>
<organism evidence="3 4">
    <name type="scientific">Methanopyrus kandleri</name>
    <dbReference type="NCBI Taxonomy" id="2320"/>
    <lineage>
        <taxon>Archaea</taxon>
        <taxon>Methanobacteriati</taxon>
        <taxon>Methanobacteriota</taxon>
        <taxon>Methanomada group</taxon>
        <taxon>Methanopyri</taxon>
        <taxon>Methanopyrales</taxon>
        <taxon>Methanopyraceae</taxon>
        <taxon>Methanopyrus</taxon>
    </lineage>
</organism>
<dbReference type="AlphaFoldDB" id="A0A832T806"/>
<evidence type="ECO:0000256" key="1">
    <source>
        <dbReference type="ARBA" id="ARBA00006315"/>
    </source>
</evidence>